<reference evidence="2" key="1">
    <citation type="submission" date="2023-08" db="EMBL/GenBank/DDBJ databases">
        <authorList>
            <person name="Chen Y."/>
            <person name="Shah S."/>
            <person name="Dougan E. K."/>
            <person name="Thang M."/>
            <person name="Chan C."/>
        </authorList>
    </citation>
    <scope>NUCLEOTIDE SEQUENCE</scope>
</reference>
<dbReference type="InterPro" id="IPR009030">
    <property type="entry name" value="Growth_fac_rcpt_cys_sf"/>
</dbReference>
<keyword evidence="3" id="KW-1185">Reference proteome</keyword>
<keyword evidence="1" id="KW-0472">Membrane</keyword>
<evidence type="ECO:0008006" key="4">
    <source>
        <dbReference type="Google" id="ProtNLM"/>
    </source>
</evidence>
<feature type="transmembrane region" description="Helical" evidence="1">
    <location>
        <begin position="167"/>
        <end position="187"/>
    </location>
</feature>
<dbReference type="Proteomes" id="UP001178507">
    <property type="component" value="Unassembled WGS sequence"/>
</dbReference>
<sequence length="410" mass="44533">MERWTSADIVALSGNPTGWPLPTWVQKEIDIYPCRPGEAVVLDTAGNASTCKQCPVGQYRTPRSVECEDCHPGTYGSQPGMSRCNVCPSGAECPGNAEIFAQPGFYCLPSASQSGSFAECARELCLGGNQCKENHQGILCRSCEPGYSLPLWGLERDFCSKCPSDRVALGGMALTISLYVFYIWLIVKGTLSASQSVKAIHSVILKIGVNYLQFAGTAFEATEFKEMMLTIYGPSVSWLTPFVALPQRLQYPFTALMSREPKPEAFPVGSQGLDCFFPAGSSIRPYQAGLLRRAASLAAAEMGPLDCNGSHSCATCNLGAEERRKAPPEGAQKLRPAFLALFCDVQSYSRGLAWCVTSAKIARCVASAKRRWRLYSYAVSLAFGSRTKDSVRERQVSVRLKFTLASAVPN</sequence>
<keyword evidence="1" id="KW-1133">Transmembrane helix</keyword>
<accession>A0AA36IAZ5</accession>
<gene>
    <name evidence="2" type="ORF">EVOR1521_LOCUS10571</name>
</gene>
<evidence type="ECO:0000313" key="2">
    <source>
        <dbReference type="EMBL" id="CAJ1383453.1"/>
    </source>
</evidence>
<keyword evidence="1" id="KW-0812">Transmembrane</keyword>
<protein>
    <recommendedName>
        <fullName evidence="4">Tyrosine-protein kinase ephrin type A/B receptor-like domain-containing protein</fullName>
    </recommendedName>
</protein>
<evidence type="ECO:0000256" key="1">
    <source>
        <dbReference type="SAM" id="Phobius"/>
    </source>
</evidence>
<dbReference type="PANTHER" id="PTHR11319">
    <property type="entry name" value="G PROTEIN-COUPLED RECEPTOR-RELATED"/>
    <property type="match status" value="1"/>
</dbReference>
<proteinExistence type="predicted"/>
<name>A0AA36IAZ5_9DINO</name>
<dbReference type="AlphaFoldDB" id="A0AA36IAZ5"/>
<organism evidence="2 3">
    <name type="scientific">Effrenium voratum</name>
    <dbReference type="NCBI Taxonomy" id="2562239"/>
    <lineage>
        <taxon>Eukaryota</taxon>
        <taxon>Sar</taxon>
        <taxon>Alveolata</taxon>
        <taxon>Dinophyceae</taxon>
        <taxon>Suessiales</taxon>
        <taxon>Symbiodiniaceae</taxon>
        <taxon>Effrenium</taxon>
    </lineage>
</organism>
<dbReference type="PANTHER" id="PTHR11319:SF35">
    <property type="entry name" value="OUTER MEMBRANE PROTEIN PMPC-RELATED"/>
    <property type="match status" value="1"/>
</dbReference>
<dbReference type="SUPFAM" id="SSF57184">
    <property type="entry name" value="Growth factor receptor domain"/>
    <property type="match status" value="1"/>
</dbReference>
<comment type="caution">
    <text evidence="2">The sequence shown here is derived from an EMBL/GenBank/DDBJ whole genome shotgun (WGS) entry which is preliminary data.</text>
</comment>
<evidence type="ECO:0000313" key="3">
    <source>
        <dbReference type="Proteomes" id="UP001178507"/>
    </source>
</evidence>
<dbReference type="EMBL" id="CAUJNA010001015">
    <property type="protein sequence ID" value="CAJ1383453.1"/>
    <property type="molecule type" value="Genomic_DNA"/>
</dbReference>